<comment type="caution">
    <text evidence="2">The sequence shown here is derived from an EMBL/GenBank/DDBJ whole genome shotgun (WGS) entry which is preliminary data.</text>
</comment>
<proteinExistence type="predicted"/>
<dbReference type="InterPro" id="IPR010427">
    <property type="entry name" value="DUF1023"/>
</dbReference>
<organism evidence="2 3">
    <name type="scientific">Streptomyces mashuensis</name>
    <dbReference type="NCBI Taxonomy" id="33904"/>
    <lineage>
        <taxon>Bacteria</taxon>
        <taxon>Bacillati</taxon>
        <taxon>Actinomycetota</taxon>
        <taxon>Actinomycetes</taxon>
        <taxon>Kitasatosporales</taxon>
        <taxon>Streptomycetaceae</taxon>
        <taxon>Streptomyces</taxon>
    </lineage>
</organism>
<reference evidence="2" key="1">
    <citation type="journal article" date="2014" name="Int. J. Syst. Evol. Microbiol.">
        <title>Complete genome sequence of Corynebacterium casei LMG S-19264T (=DSM 44701T), isolated from a smear-ripened cheese.</title>
        <authorList>
            <consortium name="US DOE Joint Genome Institute (JGI-PGF)"/>
            <person name="Walter F."/>
            <person name="Albersmeier A."/>
            <person name="Kalinowski J."/>
            <person name="Ruckert C."/>
        </authorList>
    </citation>
    <scope>NUCLEOTIDE SEQUENCE</scope>
    <source>
        <strain evidence="2">JCM 4059</strain>
    </source>
</reference>
<feature type="domain" description="DUF1023" evidence="1">
    <location>
        <begin position="356"/>
        <end position="530"/>
    </location>
</feature>
<dbReference type="Pfam" id="PF06259">
    <property type="entry name" value="Abhydrolase_8"/>
    <property type="match status" value="1"/>
</dbReference>
<accession>A0A919ATU2</accession>
<protein>
    <recommendedName>
        <fullName evidence="1">DUF1023 domain-containing protein</fullName>
    </recommendedName>
</protein>
<name>A0A919ATU2_9ACTN</name>
<evidence type="ECO:0000313" key="2">
    <source>
        <dbReference type="EMBL" id="GHF26748.1"/>
    </source>
</evidence>
<evidence type="ECO:0000259" key="1">
    <source>
        <dbReference type="Pfam" id="PF06259"/>
    </source>
</evidence>
<reference evidence="2" key="2">
    <citation type="submission" date="2020-09" db="EMBL/GenBank/DDBJ databases">
        <authorList>
            <person name="Sun Q."/>
            <person name="Ohkuma M."/>
        </authorList>
    </citation>
    <scope>NUCLEOTIDE SEQUENCE</scope>
    <source>
        <strain evidence="2">JCM 4059</strain>
    </source>
</reference>
<gene>
    <name evidence="2" type="ORF">GCM10010218_04580</name>
</gene>
<dbReference type="Proteomes" id="UP000638313">
    <property type="component" value="Unassembled WGS sequence"/>
</dbReference>
<dbReference type="EMBL" id="BNBD01000001">
    <property type="protein sequence ID" value="GHF26748.1"/>
    <property type="molecule type" value="Genomic_DNA"/>
</dbReference>
<dbReference type="RefSeq" id="WP_190127637.1">
    <property type="nucleotide sequence ID" value="NZ_BNBD01000001.1"/>
</dbReference>
<sequence>MDFATLKAFKPSEFEEAATGYAKTGDMASAAKDSIENEVAAGMRKSLKGEAADAAHYQLGELAKDFHYVQAECGLISTALRAFASDMRAVKDKLDAAIEDAEAKNFTVGADGSVSYPVAGEAKGSSQPKAGTATGTTDVTAQAIYQQSANFNPNPNFGVAQGIANRIAAAIKEATEVDEKWAPKLRRLKADDDLTVSDNDWIDVTSDAGAVRDGAKSYLSRIKEPPKGGDPKANADWWAHLSSDQQADYTAMFPARVGAMNGLPATVRDEANRIVLDETRADYRKQLDAIPPEPKRFIDFRETVRTNNEWAVWDKKYGAKKQHLESTLKGMEAIQKRFDSTGTEGLPEAYLLGFNPEADGGVVLATGNPDTADHTAVYVPGTKTRLETIDKDINRGSKLWQASHRLAPDAKISTISWFDYDAPDHIFPEATWDEYAAKGGPTFREFLEGNRAAHQAATGSHAHTTIIGHSYGSTLIGDAAKSGLHKDGPLLADDVIAAGSPGMQAKRAADLGIDPNHMWAEKADNYDDWVVREGGATMGLGDDRVVPTDKEFGGHVMKSDAPDHGGYWNVRDDGEPSVSLKNQARVITGQYEEVTLE</sequence>
<evidence type="ECO:0000313" key="3">
    <source>
        <dbReference type="Proteomes" id="UP000638313"/>
    </source>
</evidence>
<dbReference type="AlphaFoldDB" id="A0A919ATU2"/>
<keyword evidence="3" id="KW-1185">Reference proteome</keyword>